<protein>
    <submittedName>
        <fullName evidence="2">Uncharacterized protein</fullName>
    </submittedName>
</protein>
<evidence type="ECO:0000313" key="3">
    <source>
        <dbReference type="Proteomes" id="UP001383192"/>
    </source>
</evidence>
<comment type="caution">
    <text evidence="2">The sequence shown here is derived from an EMBL/GenBank/DDBJ whole genome shotgun (WGS) entry which is preliminary data.</text>
</comment>
<feature type="region of interest" description="Disordered" evidence="1">
    <location>
        <begin position="81"/>
        <end position="103"/>
    </location>
</feature>
<feature type="compositionally biased region" description="Polar residues" evidence="1">
    <location>
        <begin position="512"/>
        <end position="526"/>
    </location>
</feature>
<feature type="compositionally biased region" description="Polar residues" evidence="1">
    <location>
        <begin position="479"/>
        <end position="489"/>
    </location>
</feature>
<feature type="compositionally biased region" description="Polar residues" evidence="1">
    <location>
        <begin position="81"/>
        <end position="102"/>
    </location>
</feature>
<feature type="region of interest" description="Disordered" evidence="1">
    <location>
        <begin position="511"/>
        <end position="532"/>
    </location>
</feature>
<accession>A0AAW0B3V9</accession>
<dbReference type="AlphaFoldDB" id="A0AAW0B3V9"/>
<feature type="region of interest" description="Disordered" evidence="1">
    <location>
        <begin position="463"/>
        <end position="492"/>
    </location>
</feature>
<dbReference type="EMBL" id="JAYKXP010000181">
    <property type="protein sequence ID" value="KAK7020721.1"/>
    <property type="molecule type" value="Genomic_DNA"/>
</dbReference>
<gene>
    <name evidence="2" type="ORF">VNI00_017621</name>
</gene>
<feature type="compositionally biased region" description="Low complexity" evidence="1">
    <location>
        <begin position="463"/>
        <end position="478"/>
    </location>
</feature>
<keyword evidence="3" id="KW-1185">Reference proteome</keyword>
<evidence type="ECO:0000256" key="1">
    <source>
        <dbReference type="SAM" id="MobiDB-lite"/>
    </source>
</evidence>
<feature type="region of interest" description="Disordered" evidence="1">
    <location>
        <begin position="367"/>
        <end position="451"/>
    </location>
</feature>
<dbReference type="Proteomes" id="UP001383192">
    <property type="component" value="Unassembled WGS sequence"/>
</dbReference>
<reference evidence="2 3" key="1">
    <citation type="submission" date="2024-01" db="EMBL/GenBank/DDBJ databases">
        <title>A draft genome for a cacao thread blight-causing isolate of Paramarasmius palmivorus.</title>
        <authorList>
            <person name="Baruah I.K."/>
            <person name="Bukari Y."/>
            <person name="Amoako-Attah I."/>
            <person name="Meinhardt L.W."/>
            <person name="Bailey B.A."/>
            <person name="Cohen S.P."/>
        </authorList>
    </citation>
    <scope>NUCLEOTIDE SEQUENCE [LARGE SCALE GENOMIC DNA]</scope>
    <source>
        <strain evidence="2 3">GH-12</strain>
    </source>
</reference>
<name>A0AAW0B3V9_9AGAR</name>
<feature type="region of interest" description="Disordered" evidence="1">
    <location>
        <begin position="673"/>
        <end position="717"/>
    </location>
</feature>
<organism evidence="2 3">
    <name type="scientific">Paramarasmius palmivorus</name>
    <dbReference type="NCBI Taxonomy" id="297713"/>
    <lineage>
        <taxon>Eukaryota</taxon>
        <taxon>Fungi</taxon>
        <taxon>Dikarya</taxon>
        <taxon>Basidiomycota</taxon>
        <taxon>Agaricomycotina</taxon>
        <taxon>Agaricomycetes</taxon>
        <taxon>Agaricomycetidae</taxon>
        <taxon>Agaricales</taxon>
        <taxon>Marasmiineae</taxon>
        <taxon>Marasmiaceae</taxon>
        <taxon>Paramarasmius</taxon>
    </lineage>
</organism>
<sequence>MSEPSNKVNPAWKVVIDDNREWIPCPCPKCPSGTLRPIKECVRGQEAHIGNFFALCQVQHADGTYCQEWLWKYLLEKTPSPVATRTRQRSNNPDPTASSTTIRDPAKRPNIAVACPGCGRRGNAHCTHISCLQCCQKAVGSGAATCCVASHRVPSHILNPSLIPPTSITSTVPTSIPARTPLNNVENSTEHPSTTSAIPSPSFFNLVPEDAVVGSRHDAESVRKAQRDKEKAAKEASAALQSTVFAYVFDPNVEEPSISQLQGCTTADSVTLSIEVLERLRVDVNDFSIYHPAIRQWVLGGIGDVIDVGPGSVRVRDRPALLVCRGSNTRNLKGLDNILQTPQTSLLSPEQSLANRRRGLVHDLQRRYTSQQPSISPPPYASQQKPHTPKREYLRSSTSPPSPTDGHKRAKPAVTADKENEHKNGPSIYQVMGITPAPTDSATSQQDKKGKCRAVPLLTSSPIIISDDSDSTPVPTSSTQISLHSSGGSPIQRFALSSAPSTSMSKIAIEPTDSSSTNLPSLQPSGSARAPVNHMVAPGVRDDYDDDRGTLDIAAIRPDVPLLPINAKNPWVEPTPGVSKWPGDWPVQDIVIGFYKMKLARRKRGENAVRDTWESEFPGVPWRSETVYGHRRRWIAAQQRFRDNFYQGAHNDATKLWKYFMREAPDPYQAIRRQKRQEKSAREQAEREAAARSSSVCVEGLSDYSDDSTASMKAQRREYRALKRQLKKKGQA</sequence>
<proteinExistence type="predicted"/>
<feature type="compositionally biased region" description="Basic and acidic residues" evidence="1">
    <location>
        <begin position="677"/>
        <end position="690"/>
    </location>
</feature>
<evidence type="ECO:0000313" key="2">
    <source>
        <dbReference type="EMBL" id="KAK7020721.1"/>
    </source>
</evidence>